<dbReference type="Proteomes" id="UP000325440">
    <property type="component" value="Unassembled WGS sequence"/>
</dbReference>
<organism evidence="2 3">
    <name type="scientific">Cinara cedri</name>
    <dbReference type="NCBI Taxonomy" id="506608"/>
    <lineage>
        <taxon>Eukaryota</taxon>
        <taxon>Metazoa</taxon>
        <taxon>Ecdysozoa</taxon>
        <taxon>Arthropoda</taxon>
        <taxon>Hexapoda</taxon>
        <taxon>Insecta</taxon>
        <taxon>Pterygota</taxon>
        <taxon>Neoptera</taxon>
        <taxon>Paraneoptera</taxon>
        <taxon>Hemiptera</taxon>
        <taxon>Sternorrhyncha</taxon>
        <taxon>Aphidomorpha</taxon>
        <taxon>Aphidoidea</taxon>
        <taxon>Aphididae</taxon>
        <taxon>Lachninae</taxon>
        <taxon>Cinara</taxon>
    </lineage>
</organism>
<keyword evidence="1" id="KW-0732">Signal</keyword>
<gene>
    <name evidence="2" type="ORF">CINCED_3A014091</name>
</gene>
<sequence>MYADLAGFACILVSLFAVHGHYVQSIINIANFTELWLHAEEHLLALRKWNGTEVANVIDFRLWTYNGTLTGCGLQYRAVGNESHVGSVYFPKVGEHQCGDDLYTMRTTPPNRVYADRVRLAPGEHPVQIELIADGFEDTYVDRLCVGFSGAGYRPRAFCVDNELLRACKQLTDNWKAIDLDRTSVLLNQKTRGTEKMIFRDVESLAAGLERLARNRNDGETRWAVCGRIDLIRGTVNDELANHHCIAEKSNIRYHMSNYMVPYSTSEIKTESKDPNKCFPVV</sequence>
<reference evidence="2 3" key="1">
    <citation type="submission" date="2019-08" db="EMBL/GenBank/DDBJ databases">
        <authorList>
            <person name="Alioto T."/>
            <person name="Alioto T."/>
            <person name="Gomez Garrido J."/>
        </authorList>
    </citation>
    <scope>NUCLEOTIDE SEQUENCE [LARGE SCALE GENOMIC DNA]</scope>
</reference>
<feature type="chain" id="PRO_5022724292" evidence="1">
    <location>
        <begin position="21"/>
        <end position="282"/>
    </location>
</feature>
<evidence type="ECO:0000256" key="1">
    <source>
        <dbReference type="SAM" id="SignalP"/>
    </source>
</evidence>
<keyword evidence="3" id="KW-1185">Reference proteome</keyword>
<dbReference type="EMBL" id="CABPRJ010000980">
    <property type="protein sequence ID" value="VVC33978.1"/>
    <property type="molecule type" value="Genomic_DNA"/>
</dbReference>
<protein>
    <submittedName>
        <fullName evidence="2">Uncharacterized protein</fullName>
    </submittedName>
</protein>
<evidence type="ECO:0000313" key="3">
    <source>
        <dbReference type="Proteomes" id="UP000325440"/>
    </source>
</evidence>
<feature type="signal peptide" evidence="1">
    <location>
        <begin position="1"/>
        <end position="20"/>
    </location>
</feature>
<evidence type="ECO:0000313" key="2">
    <source>
        <dbReference type="EMBL" id="VVC33978.1"/>
    </source>
</evidence>
<accession>A0A5E4MVC3</accession>
<dbReference type="AlphaFoldDB" id="A0A5E4MVC3"/>
<name>A0A5E4MVC3_9HEMI</name>
<proteinExistence type="predicted"/>
<dbReference type="OrthoDB" id="8229785at2759"/>